<evidence type="ECO:0000256" key="6">
    <source>
        <dbReference type="SAM" id="Phobius"/>
    </source>
</evidence>
<name>A0A564S836_9FIRM</name>
<dbReference type="AlphaFoldDB" id="A0A564S836"/>
<keyword evidence="2" id="KW-1003">Cell membrane</keyword>
<feature type="transmembrane region" description="Helical" evidence="6">
    <location>
        <begin position="428"/>
        <end position="450"/>
    </location>
</feature>
<evidence type="ECO:0000313" key="8">
    <source>
        <dbReference type="Proteomes" id="UP000406184"/>
    </source>
</evidence>
<dbReference type="Proteomes" id="UP000406184">
    <property type="component" value="Unassembled WGS sequence"/>
</dbReference>
<dbReference type="RefSeq" id="WP_207705739.1">
    <property type="nucleotide sequence ID" value="NZ_CABHMY010000011.1"/>
</dbReference>
<proteinExistence type="predicted"/>
<feature type="transmembrane region" description="Helical" evidence="6">
    <location>
        <begin position="339"/>
        <end position="358"/>
    </location>
</feature>
<dbReference type="PANTHER" id="PTHR30250:SF26">
    <property type="entry name" value="PSMA PROTEIN"/>
    <property type="match status" value="1"/>
</dbReference>
<evidence type="ECO:0000313" key="7">
    <source>
        <dbReference type="EMBL" id="VUW91306.1"/>
    </source>
</evidence>
<dbReference type="EMBL" id="CABHMY010000011">
    <property type="protein sequence ID" value="VUW91306.1"/>
    <property type="molecule type" value="Genomic_DNA"/>
</dbReference>
<comment type="subcellular location">
    <subcellularLocation>
        <location evidence="1">Cell membrane</location>
        <topology evidence="1">Multi-pass membrane protein</topology>
    </subcellularLocation>
</comment>
<feature type="transmembrane region" description="Helical" evidence="6">
    <location>
        <begin position="12"/>
        <end position="39"/>
    </location>
</feature>
<keyword evidence="5 6" id="KW-0472">Membrane</keyword>
<evidence type="ECO:0000256" key="1">
    <source>
        <dbReference type="ARBA" id="ARBA00004651"/>
    </source>
</evidence>
<sequence>MKMKNKVTLVNMISSLALQICTIISGFIIPKIILSYFGSDTNGLISSLNQFLSYISLLEGGVTGVVAANLYKPLVNGDNQKLSAVVVTSKKFFNKVGAIFVAYTFCLAIVYPLVFEMDFWYVFFLTVILSMNLLVQYMFSITLRTLLNADKKLYIVSFTQIISTILNTILAYVSVKIYPSIHLLKLISGLLFFAQPVIYGRYVRKYYSIDWSAEADNQLLKERWNGFAINLAAFIHNSTDISILTFFTNLATVSIYNIYSLVAVGLKSLVQALTSGISATIGHAYAREDWNELNQKMDLYEYIVFLLVSFLFTVGALLITPFVMLYTSGIYDADYNQPLFGILLLISEALYIVKYPHLNLSYDANKFKEITKPAFVEALINIVVSVALVGKLGLVGIAIGTTLAMIYRMGFHVYFTSTIVKNRPQKIFYKKLALFASVSVFGVFLCHKIFPISSYTIKQWLIHAIDYSIILGLLYLVISLLFFKKELLFFKSYLKK</sequence>
<feature type="transmembrane region" description="Helical" evidence="6">
    <location>
        <begin position="153"/>
        <end position="175"/>
    </location>
</feature>
<dbReference type="GO" id="GO:0005886">
    <property type="term" value="C:plasma membrane"/>
    <property type="evidence" value="ECO:0007669"/>
    <property type="project" value="UniProtKB-SubCell"/>
</dbReference>
<feature type="transmembrane region" description="Helical" evidence="6">
    <location>
        <begin position="462"/>
        <end position="483"/>
    </location>
</feature>
<evidence type="ECO:0000256" key="2">
    <source>
        <dbReference type="ARBA" id="ARBA00022475"/>
    </source>
</evidence>
<keyword evidence="8" id="KW-1185">Reference proteome</keyword>
<keyword evidence="4 6" id="KW-1133">Transmembrane helix</keyword>
<feature type="transmembrane region" description="Helical" evidence="6">
    <location>
        <begin position="241"/>
        <end position="259"/>
    </location>
</feature>
<feature type="transmembrane region" description="Helical" evidence="6">
    <location>
        <begin position="51"/>
        <end position="71"/>
    </location>
</feature>
<feature type="transmembrane region" description="Helical" evidence="6">
    <location>
        <begin position="92"/>
        <end position="114"/>
    </location>
</feature>
<feature type="transmembrane region" description="Helical" evidence="6">
    <location>
        <begin position="302"/>
        <end position="327"/>
    </location>
</feature>
<gene>
    <name evidence="7" type="ORF">FPPS064S07_01895</name>
</gene>
<keyword evidence="3 6" id="KW-0812">Transmembrane</keyword>
<organism evidence="7 8">
    <name type="scientific">Faecalibacterium prausnitzii</name>
    <dbReference type="NCBI Taxonomy" id="853"/>
    <lineage>
        <taxon>Bacteria</taxon>
        <taxon>Bacillati</taxon>
        <taxon>Bacillota</taxon>
        <taxon>Clostridia</taxon>
        <taxon>Eubacteriales</taxon>
        <taxon>Oscillospiraceae</taxon>
        <taxon>Faecalibacterium</taxon>
    </lineage>
</organism>
<reference evidence="7 8" key="1">
    <citation type="submission" date="2019-07" db="EMBL/GenBank/DDBJ databases">
        <authorList>
            <person name="Hibberd C M."/>
            <person name="Gehrig L. J."/>
            <person name="Chang H.-W."/>
            <person name="Venkatesh S."/>
        </authorList>
    </citation>
    <scope>NUCLEOTIDE SEQUENCE [LARGE SCALE GENOMIC DNA]</scope>
    <source>
        <strain evidence="7">Faecalibacterium_prausnitzii_JG_BgPS064</strain>
    </source>
</reference>
<evidence type="ECO:0000256" key="5">
    <source>
        <dbReference type="ARBA" id="ARBA00023136"/>
    </source>
</evidence>
<dbReference type="PANTHER" id="PTHR30250">
    <property type="entry name" value="PST FAMILY PREDICTED COLANIC ACID TRANSPORTER"/>
    <property type="match status" value="1"/>
</dbReference>
<dbReference type="InterPro" id="IPR050833">
    <property type="entry name" value="Poly_Biosynth_Transport"/>
</dbReference>
<evidence type="ECO:0000256" key="4">
    <source>
        <dbReference type="ARBA" id="ARBA00022989"/>
    </source>
</evidence>
<evidence type="ECO:0000256" key="3">
    <source>
        <dbReference type="ARBA" id="ARBA00022692"/>
    </source>
</evidence>
<feature type="transmembrane region" description="Helical" evidence="6">
    <location>
        <begin position="120"/>
        <end position="141"/>
    </location>
</feature>
<accession>A0A564S836</accession>
<feature type="transmembrane region" description="Helical" evidence="6">
    <location>
        <begin position="378"/>
        <end position="407"/>
    </location>
</feature>
<protein>
    <submittedName>
        <fullName evidence="7">Uncharacterized protein</fullName>
    </submittedName>
</protein>